<dbReference type="EMBL" id="ATAE01000042">
    <property type="protein sequence ID" value="ERN51829.1"/>
    <property type="molecule type" value="Genomic_DNA"/>
</dbReference>
<name>U6SJG4_9BACI</name>
<dbReference type="Gene3D" id="3.30.70.270">
    <property type="match status" value="1"/>
</dbReference>
<feature type="transmembrane region" description="Helical" evidence="1">
    <location>
        <begin position="7"/>
        <end position="26"/>
    </location>
</feature>
<feature type="domain" description="GGDEF" evidence="2">
    <location>
        <begin position="150"/>
        <end position="281"/>
    </location>
</feature>
<dbReference type="SUPFAM" id="SSF55073">
    <property type="entry name" value="Nucleotide cyclase"/>
    <property type="match status" value="1"/>
</dbReference>
<accession>U6SJG4</accession>
<reference evidence="3 4" key="1">
    <citation type="journal article" date="2013" name="Genome Announc.">
        <title>Genome Sequence of the Extreme Obligate Alkaliphile Bacillus marmarensis Strain DSM 21297.</title>
        <authorList>
            <person name="Wernick D.G."/>
            <person name="Choi K.Y."/>
            <person name="Tat C.A."/>
            <person name="Lafontaine Rivera J.G."/>
            <person name="Liao J.C."/>
        </authorList>
    </citation>
    <scope>NUCLEOTIDE SEQUENCE [LARGE SCALE GENOMIC DNA]</scope>
    <source>
        <strain evidence="3 4">DSM 21297</strain>
    </source>
</reference>
<evidence type="ECO:0000256" key="1">
    <source>
        <dbReference type="SAM" id="Phobius"/>
    </source>
</evidence>
<dbReference type="CDD" id="cd01949">
    <property type="entry name" value="GGDEF"/>
    <property type="match status" value="1"/>
</dbReference>
<dbReference type="PANTHER" id="PTHR45138">
    <property type="entry name" value="REGULATORY COMPONENTS OF SENSORY TRANSDUCTION SYSTEM"/>
    <property type="match status" value="1"/>
</dbReference>
<dbReference type="GO" id="GO:0005886">
    <property type="term" value="C:plasma membrane"/>
    <property type="evidence" value="ECO:0007669"/>
    <property type="project" value="TreeGrafter"/>
</dbReference>
<dbReference type="GO" id="GO:0043709">
    <property type="term" value="P:cell adhesion involved in single-species biofilm formation"/>
    <property type="evidence" value="ECO:0007669"/>
    <property type="project" value="TreeGrafter"/>
</dbReference>
<organism evidence="3 4">
    <name type="scientific">Alkalihalophilus marmarensis DSM 21297</name>
    <dbReference type="NCBI Taxonomy" id="1188261"/>
    <lineage>
        <taxon>Bacteria</taxon>
        <taxon>Bacillati</taxon>
        <taxon>Bacillota</taxon>
        <taxon>Bacilli</taxon>
        <taxon>Bacillales</taxon>
        <taxon>Bacillaceae</taxon>
        <taxon>Alkalihalophilus</taxon>
    </lineage>
</organism>
<dbReference type="Pfam" id="PF00990">
    <property type="entry name" value="GGDEF"/>
    <property type="match status" value="1"/>
</dbReference>
<keyword evidence="1" id="KW-1133">Transmembrane helix</keyword>
<evidence type="ECO:0000259" key="2">
    <source>
        <dbReference type="PROSITE" id="PS50887"/>
    </source>
</evidence>
<keyword evidence="1" id="KW-0472">Membrane</keyword>
<dbReference type="InterPro" id="IPR050469">
    <property type="entry name" value="Diguanylate_Cyclase"/>
</dbReference>
<sequence>MKHSRIFIWQIIAALSIAPILLNAYLDELTGQTYIFIWSLFLIPIILMLVLYPKWKLIIATTLFFTIVKYTIETITGAINTQTDFVVSMMATLINWSIIFVVAYFRMENNKLIEQVKKLALIDPLTNLYNRRYFDLLLEKAIPHSERVNKPLLLMILDVDHFKRVNDTYGHICGDEALKHLSQVIKENVRSSDAYVRFGGEEFAVIMQDTDIDEGKIVAERLCSEVAKSTFKYAGTHIPLTISIGLTMYVGGDKEDLINHADKALYQAKQNGRNQLSVYECTAV</sequence>
<proteinExistence type="predicted"/>
<dbReference type="InterPro" id="IPR029787">
    <property type="entry name" value="Nucleotide_cyclase"/>
</dbReference>
<dbReference type="NCBIfam" id="TIGR00254">
    <property type="entry name" value="GGDEF"/>
    <property type="match status" value="1"/>
</dbReference>
<dbReference type="Proteomes" id="UP000017170">
    <property type="component" value="Unassembled WGS sequence"/>
</dbReference>
<dbReference type="InterPro" id="IPR000160">
    <property type="entry name" value="GGDEF_dom"/>
</dbReference>
<comment type="caution">
    <text evidence="3">The sequence shown here is derived from an EMBL/GenBank/DDBJ whole genome shotgun (WGS) entry which is preliminary data.</text>
</comment>
<dbReference type="PATRIC" id="fig|1188261.3.peg.3217"/>
<dbReference type="GO" id="GO:0052621">
    <property type="term" value="F:diguanylate cyclase activity"/>
    <property type="evidence" value="ECO:0007669"/>
    <property type="project" value="TreeGrafter"/>
</dbReference>
<evidence type="ECO:0000313" key="3">
    <source>
        <dbReference type="EMBL" id="ERN51829.1"/>
    </source>
</evidence>
<dbReference type="RefSeq" id="WP_022629282.1">
    <property type="nucleotide sequence ID" value="NZ_ATAE01000042.1"/>
</dbReference>
<dbReference type="GO" id="GO:1902201">
    <property type="term" value="P:negative regulation of bacterial-type flagellum-dependent cell motility"/>
    <property type="evidence" value="ECO:0007669"/>
    <property type="project" value="TreeGrafter"/>
</dbReference>
<protein>
    <recommendedName>
        <fullName evidence="2">GGDEF domain-containing protein</fullName>
    </recommendedName>
</protein>
<dbReference type="PANTHER" id="PTHR45138:SF9">
    <property type="entry name" value="DIGUANYLATE CYCLASE DGCM-RELATED"/>
    <property type="match status" value="1"/>
</dbReference>
<keyword evidence="4" id="KW-1185">Reference proteome</keyword>
<dbReference type="PROSITE" id="PS50887">
    <property type="entry name" value="GGDEF"/>
    <property type="match status" value="1"/>
</dbReference>
<dbReference type="AlphaFoldDB" id="U6SJG4"/>
<keyword evidence="1" id="KW-0812">Transmembrane</keyword>
<dbReference type="InterPro" id="IPR043128">
    <property type="entry name" value="Rev_trsase/Diguanyl_cyclase"/>
</dbReference>
<gene>
    <name evidence="3" type="ORF">A33I_18635</name>
</gene>
<dbReference type="SMART" id="SM00267">
    <property type="entry name" value="GGDEF"/>
    <property type="match status" value="1"/>
</dbReference>
<feature type="transmembrane region" description="Helical" evidence="1">
    <location>
        <begin position="85"/>
        <end position="105"/>
    </location>
</feature>
<evidence type="ECO:0000313" key="4">
    <source>
        <dbReference type="Proteomes" id="UP000017170"/>
    </source>
</evidence>
<feature type="transmembrane region" description="Helical" evidence="1">
    <location>
        <begin position="57"/>
        <end position="79"/>
    </location>
</feature>
<feature type="transmembrane region" description="Helical" evidence="1">
    <location>
        <begin position="32"/>
        <end position="52"/>
    </location>
</feature>
<dbReference type="FunFam" id="3.30.70.270:FF:000001">
    <property type="entry name" value="Diguanylate cyclase domain protein"/>
    <property type="match status" value="1"/>
</dbReference>